<keyword evidence="3" id="KW-1185">Reference proteome</keyword>
<organism evidence="2 3">
    <name type="scientific">Chryseolinea lacunae</name>
    <dbReference type="NCBI Taxonomy" id="2801331"/>
    <lineage>
        <taxon>Bacteria</taxon>
        <taxon>Pseudomonadati</taxon>
        <taxon>Bacteroidota</taxon>
        <taxon>Cytophagia</taxon>
        <taxon>Cytophagales</taxon>
        <taxon>Fulvivirgaceae</taxon>
        <taxon>Chryseolinea</taxon>
    </lineage>
</organism>
<dbReference type="Gene3D" id="3.10.450.50">
    <property type="match status" value="1"/>
</dbReference>
<dbReference type="Pfam" id="PF14534">
    <property type="entry name" value="DUF4440"/>
    <property type="match status" value="1"/>
</dbReference>
<evidence type="ECO:0000313" key="2">
    <source>
        <dbReference type="EMBL" id="MBL0745138.1"/>
    </source>
</evidence>
<protein>
    <submittedName>
        <fullName evidence="2">DUF4440 domain-containing protein</fullName>
    </submittedName>
</protein>
<reference evidence="2 3" key="1">
    <citation type="submission" date="2021-01" db="EMBL/GenBank/DDBJ databases">
        <title>Chryseolinea sp. Jin1 Genome sequencing and assembly.</title>
        <authorList>
            <person name="Kim I."/>
        </authorList>
    </citation>
    <scope>NUCLEOTIDE SEQUENCE [LARGE SCALE GENOMIC DNA]</scope>
    <source>
        <strain evidence="2 3">Jin1</strain>
    </source>
</reference>
<sequence length="152" mass="17291">MKTTFFLAAALGVLSQCATKEFSGEDLKRIAKKNNDALGRFFMTGNADSLALMYGEQATLCPNGDDFVKGRDNIRKFWADDMKTTKTLAMETETITVSGTREVIYETGRTHLNIQYGDTTFQTTVKYCNVWREQPDGTYRLEVDIWNRDKSK</sequence>
<accession>A0ABS1L105</accession>
<dbReference type="SUPFAM" id="SSF54427">
    <property type="entry name" value="NTF2-like"/>
    <property type="match status" value="1"/>
</dbReference>
<dbReference type="InterPro" id="IPR032710">
    <property type="entry name" value="NTF2-like_dom_sf"/>
</dbReference>
<dbReference type="Proteomes" id="UP000613030">
    <property type="component" value="Unassembled WGS sequence"/>
</dbReference>
<evidence type="ECO:0000259" key="1">
    <source>
        <dbReference type="Pfam" id="PF14534"/>
    </source>
</evidence>
<dbReference type="RefSeq" id="WP_202015389.1">
    <property type="nucleotide sequence ID" value="NZ_JAERRB010000014.1"/>
</dbReference>
<proteinExistence type="predicted"/>
<feature type="domain" description="DUF4440" evidence="1">
    <location>
        <begin position="37"/>
        <end position="140"/>
    </location>
</feature>
<name>A0ABS1L105_9BACT</name>
<dbReference type="InterPro" id="IPR027843">
    <property type="entry name" value="DUF4440"/>
</dbReference>
<comment type="caution">
    <text evidence="2">The sequence shown here is derived from an EMBL/GenBank/DDBJ whole genome shotgun (WGS) entry which is preliminary data.</text>
</comment>
<gene>
    <name evidence="2" type="ORF">JI741_28165</name>
</gene>
<evidence type="ECO:0000313" key="3">
    <source>
        <dbReference type="Proteomes" id="UP000613030"/>
    </source>
</evidence>
<dbReference type="EMBL" id="JAERRB010000014">
    <property type="protein sequence ID" value="MBL0745138.1"/>
    <property type="molecule type" value="Genomic_DNA"/>
</dbReference>